<dbReference type="NCBIfam" id="NF003806">
    <property type="entry name" value="PRK05395.1-3"/>
    <property type="match status" value="1"/>
</dbReference>
<evidence type="ECO:0000256" key="2">
    <source>
        <dbReference type="ARBA" id="ARBA00004902"/>
    </source>
</evidence>
<dbReference type="HAMAP" id="MF_00169">
    <property type="entry name" value="AroQ"/>
    <property type="match status" value="1"/>
</dbReference>
<dbReference type="GO" id="GO:0019631">
    <property type="term" value="P:quinate catabolic process"/>
    <property type="evidence" value="ECO:0007669"/>
    <property type="project" value="TreeGrafter"/>
</dbReference>
<dbReference type="GO" id="GO:0003855">
    <property type="term" value="F:3-dehydroquinate dehydratase activity"/>
    <property type="evidence" value="ECO:0007669"/>
    <property type="project" value="UniProtKB-UniRule"/>
</dbReference>
<accession>A0A538SDP5</accession>
<keyword evidence="7" id="KW-0028">Amino-acid biosynthesis</keyword>
<dbReference type="NCBIfam" id="NF003807">
    <property type="entry name" value="PRK05395.1-4"/>
    <property type="match status" value="1"/>
</dbReference>
<reference evidence="11 12" key="1">
    <citation type="journal article" date="2019" name="Nat. Microbiol.">
        <title>Mediterranean grassland soil C-N compound turnover is dependent on rainfall and depth, and is mediated by genomically divergent microorganisms.</title>
        <authorList>
            <person name="Diamond S."/>
            <person name="Andeer P.F."/>
            <person name="Li Z."/>
            <person name="Crits-Christoph A."/>
            <person name="Burstein D."/>
            <person name="Anantharaman K."/>
            <person name="Lane K.R."/>
            <person name="Thomas B.C."/>
            <person name="Pan C."/>
            <person name="Northen T.R."/>
            <person name="Banfield J.F."/>
        </authorList>
    </citation>
    <scope>NUCLEOTIDE SEQUENCE [LARGE SCALE GENOMIC DNA]</scope>
    <source>
        <strain evidence="11">WS_3</strain>
    </source>
</reference>
<dbReference type="InterPro" id="IPR036441">
    <property type="entry name" value="DHquinase_II_sf"/>
</dbReference>
<feature type="active site" description="Proton acceptor" evidence="7 8">
    <location>
        <position position="23"/>
    </location>
</feature>
<evidence type="ECO:0000256" key="4">
    <source>
        <dbReference type="ARBA" id="ARBA00011193"/>
    </source>
</evidence>
<feature type="binding site" evidence="7 9">
    <location>
        <position position="87"/>
    </location>
    <ligand>
        <name>substrate</name>
    </ligand>
</feature>
<evidence type="ECO:0000256" key="7">
    <source>
        <dbReference type="HAMAP-Rule" id="MF_00169"/>
    </source>
</evidence>
<evidence type="ECO:0000256" key="9">
    <source>
        <dbReference type="PIRSR" id="PIRSR001399-2"/>
    </source>
</evidence>
<dbReference type="SUPFAM" id="SSF52304">
    <property type="entry name" value="Type II 3-dehydroquinate dehydratase"/>
    <property type="match status" value="1"/>
</dbReference>
<dbReference type="GO" id="GO:0009073">
    <property type="term" value="P:aromatic amino acid family biosynthetic process"/>
    <property type="evidence" value="ECO:0007669"/>
    <property type="project" value="UniProtKB-KW"/>
</dbReference>
<dbReference type="CDD" id="cd00466">
    <property type="entry name" value="DHQase_II"/>
    <property type="match status" value="1"/>
</dbReference>
<keyword evidence="6 7" id="KW-0456">Lyase</keyword>
<evidence type="ECO:0000256" key="10">
    <source>
        <dbReference type="PIRSR" id="PIRSR001399-3"/>
    </source>
</evidence>
<dbReference type="NCBIfam" id="NF003805">
    <property type="entry name" value="PRK05395.1-2"/>
    <property type="match status" value="1"/>
</dbReference>
<feature type="binding site" evidence="7 9">
    <location>
        <position position="74"/>
    </location>
    <ligand>
        <name>substrate</name>
    </ligand>
</feature>
<evidence type="ECO:0000256" key="5">
    <source>
        <dbReference type="ARBA" id="ARBA00012060"/>
    </source>
</evidence>
<evidence type="ECO:0000256" key="3">
    <source>
        <dbReference type="ARBA" id="ARBA00011037"/>
    </source>
</evidence>
<feature type="binding site" evidence="7 9">
    <location>
        <position position="80"/>
    </location>
    <ligand>
        <name>substrate</name>
    </ligand>
</feature>
<dbReference type="Pfam" id="PF01220">
    <property type="entry name" value="DHquinase_II"/>
    <property type="match status" value="1"/>
</dbReference>
<dbReference type="UniPathway" id="UPA00053">
    <property type="reaction ID" value="UER00086"/>
</dbReference>
<keyword evidence="7" id="KW-0057">Aromatic amino acid biosynthesis</keyword>
<comment type="function">
    <text evidence="7">Catalyzes a trans-dehydration via an enolate intermediate.</text>
</comment>
<dbReference type="InterPro" id="IPR001874">
    <property type="entry name" value="DHquinase_II"/>
</dbReference>
<dbReference type="PIRSF" id="PIRSF001399">
    <property type="entry name" value="DHquinase_II"/>
    <property type="match status" value="1"/>
</dbReference>
<name>A0A538SDP5_UNCEI</name>
<feature type="binding site" evidence="7 9">
    <location>
        <begin position="101"/>
        <end position="102"/>
    </location>
    <ligand>
        <name>substrate</name>
    </ligand>
</feature>
<dbReference type="InterPro" id="IPR018509">
    <property type="entry name" value="DHquinase_II_CS"/>
</dbReference>
<sequence>MHRVLVLHGPNLNALGEREPDRYGRLTLAEIDQRLRELAAELCCELECLQTNHEGVLIDALYRARGRAQGVLMNPGGLTHTSVALRDAIVAAGVPVVEVHLSNPPAREAFRSASLVSGAAVGTVQGFGPDSYLLGLRALVGHLQRASHA</sequence>
<proteinExistence type="inferred from homology"/>
<dbReference type="GO" id="GO:0009423">
    <property type="term" value="P:chorismate biosynthetic process"/>
    <property type="evidence" value="ECO:0007669"/>
    <property type="project" value="UniProtKB-UniRule"/>
</dbReference>
<dbReference type="PANTHER" id="PTHR21272">
    <property type="entry name" value="CATABOLIC 3-DEHYDROQUINASE"/>
    <property type="match status" value="1"/>
</dbReference>
<evidence type="ECO:0000256" key="8">
    <source>
        <dbReference type="PIRSR" id="PIRSR001399-1"/>
    </source>
</evidence>
<dbReference type="PANTHER" id="PTHR21272:SF3">
    <property type="entry name" value="CATABOLIC 3-DEHYDROQUINASE"/>
    <property type="match status" value="1"/>
</dbReference>
<dbReference type="Proteomes" id="UP000320184">
    <property type="component" value="Unassembled WGS sequence"/>
</dbReference>
<dbReference type="PROSITE" id="PS01029">
    <property type="entry name" value="DEHYDROQUINASE_II"/>
    <property type="match status" value="1"/>
</dbReference>
<dbReference type="EC" id="4.2.1.10" evidence="5 7"/>
<evidence type="ECO:0000313" key="12">
    <source>
        <dbReference type="Proteomes" id="UP000320184"/>
    </source>
</evidence>
<feature type="active site" description="Proton donor" evidence="7 8">
    <location>
        <position position="100"/>
    </location>
</feature>
<dbReference type="Gene3D" id="3.40.50.9100">
    <property type="entry name" value="Dehydroquinase, class II"/>
    <property type="match status" value="1"/>
</dbReference>
<comment type="catalytic activity">
    <reaction evidence="1 7">
        <text>3-dehydroquinate = 3-dehydroshikimate + H2O</text>
        <dbReference type="Rhea" id="RHEA:21096"/>
        <dbReference type="ChEBI" id="CHEBI:15377"/>
        <dbReference type="ChEBI" id="CHEBI:16630"/>
        <dbReference type="ChEBI" id="CHEBI:32364"/>
        <dbReference type="EC" id="4.2.1.10"/>
    </reaction>
</comment>
<organism evidence="11 12">
    <name type="scientific">Eiseniibacteriota bacterium</name>
    <dbReference type="NCBI Taxonomy" id="2212470"/>
    <lineage>
        <taxon>Bacteria</taxon>
        <taxon>Candidatus Eiseniibacteriota</taxon>
    </lineage>
</organism>
<dbReference type="EMBL" id="VBOT01000122">
    <property type="protein sequence ID" value="TMQ49486.1"/>
    <property type="molecule type" value="Genomic_DNA"/>
</dbReference>
<comment type="subunit">
    <text evidence="4 7">Homododecamer.</text>
</comment>
<feature type="binding site" evidence="7 9">
    <location>
        <position position="111"/>
    </location>
    <ligand>
        <name>substrate</name>
    </ligand>
</feature>
<evidence type="ECO:0000256" key="1">
    <source>
        <dbReference type="ARBA" id="ARBA00001864"/>
    </source>
</evidence>
<gene>
    <name evidence="7" type="primary">aroQ</name>
    <name evidence="11" type="ORF">E6K73_09935</name>
</gene>
<protein>
    <recommendedName>
        <fullName evidence="5 7">3-dehydroquinate dehydratase</fullName>
        <shortName evidence="7">3-dehydroquinase</shortName>
        <ecNumber evidence="5 7">4.2.1.10</ecNumber>
    </recommendedName>
    <alternativeName>
        <fullName evidence="7">Type II DHQase</fullName>
    </alternativeName>
</protein>
<evidence type="ECO:0000313" key="11">
    <source>
        <dbReference type="EMBL" id="TMQ49486.1"/>
    </source>
</evidence>
<dbReference type="AlphaFoldDB" id="A0A538SDP5"/>
<comment type="pathway">
    <text evidence="2 7">Metabolic intermediate biosynthesis; chorismate biosynthesis; chorismate from D-erythrose 4-phosphate and phosphoenolpyruvate: step 3/7.</text>
</comment>
<evidence type="ECO:0000256" key="6">
    <source>
        <dbReference type="ARBA" id="ARBA00023239"/>
    </source>
</evidence>
<comment type="similarity">
    <text evidence="3 7">Belongs to the type-II 3-dehydroquinase family.</text>
</comment>
<dbReference type="GO" id="GO:0008652">
    <property type="term" value="P:amino acid biosynthetic process"/>
    <property type="evidence" value="ECO:0007669"/>
    <property type="project" value="UniProtKB-KW"/>
</dbReference>
<comment type="caution">
    <text evidence="11">The sequence shown here is derived from an EMBL/GenBank/DDBJ whole genome shotgun (WGS) entry which is preliminary data.</text>
</comment>
<feature type="site" description="Transition state stabilizer" evidence="7 10">
    <location>
        <position position="18"/>
    </location>
</feature>